<proteinExistence type="predicted"/>
<comment type="caution">
    <text evidence="2">The sequence shown here is derived from an EMBL/GenBank/DDBJ whole genome shotgun (WGS) entry which is preliminary data.</text>
</comment>
<dbReference type="Pfam" id="PF12680">
    <property type="entry name" value="SnoaL_2"/>
    <property type="match status" value="1"/>
</dbReference>
<dbReference type="InterPro" id="IPR032710">
    <property type="entry name" value="NTF2-like_dom_sf"/>
</dbReference>
<dbReference type="InterPro" id="IPR037401">
    <property type="entry name" value="SnoaL-like"/>
</dbReference>
<dbReference type="Gene3D" id="3.10.450.50">
    <property type="match status" value="1"/>
</dbReference>
<evidence type="ECO:0000313" key="2">
    <source>
        <dbReference type="EMBL" id="NYI08821.1"/>
    </source>
</evidence>
<dbReference type="Proteomes" id="UP000537326">
    <property type="component" value="Unassembled WGS sequence"/>
</dbReference>
<reference evidence="2 3" key="1">
    <citation type="submission" date="2020-07" db="EMBL/GenBank/DDBJ databases">
        <title>Sequencing the genomes of 1000 actinobacteria strains.</title>
        <authorList>
            <person name="Klenk H.-P."/>
        </authorList>
    </citation>
    <scope>NUCLEOTIDE SEQUENCE [LARGE SCALE GENOMIC DNA]</scope>
    <source>
        <strain evidence="2 3">DSM 18248</strain>
    </source>
</reference>
<keyword evidence="3" id="KW-1185">Reference proteome</keyword>
<accession>A0A7Y9YAU8</accession>
<feature type="domain" description="SnoaL-like" evidence="1">
    <location>
        <begin position="23"/>
        <end position="95"/>
    </location>
</feature>
<dbReference type="EMBL" id="JACBZI010000001">
    <property type="protein sequence ID" value="NYI08821.1"/>
    <property type="molecule type" value="Genomic_DNA"/>
</dbReference>
<dbReference type="AlphaFoldDB" id="A0A7Y9YAU8"/>
<organism evidence="2 3">
    <name type="scientific">Nocardioides marinus</name>
    <dbReference type="NCBI Taxonomy" id="374514"/>
    <lineage>
        <taxon>Bacteria</taxon>
        <taxon>Bacillati</taxon>
        <taxon>Actinomycetota</taxon>
        <taxon>Actinomycetes</taxon>
        <taxon>Propionibacteriales</taxon>
        <taxon>Nocardioidaceae</taxon>
        <taxon>Nocardioides</taxon>
    </lineage>
</organism>
<sequence length="145" mass="16311">MKKQQATEELHRAVVETLARLGRAFAHRDVDAAVACFTPDGAAYGDDLGEHAHGHEELASFLAEVFEEPFVMGWEVGEVWARHRSDVLWFVARTEAVLTYPEGIVERVPFQLSGTLSHSRRHGWRFELFNGTQPVTQARELLVGV</sequence>
<gene>
    <name evidence="2" type="ORF">BKA05_000336</name>
</gene>
<evidence type="ECO:0000259" key="1">
    <source>
        <dbReference type="Pfam" id="PF12680"/>
    </source>
</evidence>
<name>A0A7Y9YAU8_9ACTN</name>
<evidence type="ECO:0000313" key="3">
    <source>
        <dbReference type="Proteomes" id="UP000537326"/>
    </source>
</evidence>
<dbReference type="SUPFAM" id="SSF54427">
    <property type="entry name" value="NTF2-like"/>
    <property type="match status" value="1"/>
</dbReference>
<protein>
    <recommendedName>
        <fullName evidence="1">SnoaL-like domain-containing protein</fullName>
    </recommendedName>
</protein>
<dbReference type="RefSeq" id="WP_179529882.1">
    <property type="nucleotide sequence ID" value="NZ_BAAAPP010000002.1"/>
</dbReference>